<reference evidence="1 2" key="1">
    <citation type="journal article" date="2022" name="Plant J.">
        <title>Strategies of tolerance reflected in two North American maple genomes.</title>
        <authorList>
            <person name="McEvoy S.L."/>
            <person name="Sezen U.U."/>
            <person name="Trouern-Trend A."/>
            <person name="McMahon S.M."/>
            <person name="Schaberg P.G."/>
            <person name="Yang J."/>
            <person name="Wegrzyn J.L."/>
            <person name="Swenson N.G."/>
        </authorList>
    </citation>
    <scope>NUCLEOTIDE SEQUENCE [LARGE SCALE GENOMIC DNA]</scope>
    <source>
        <strain evidence="1">91603</strain>
    </source>
</reference>
<dbReference type="EMBL" id="JAJSOW010000002">
    <property type="protein sequence ID" value="KAI9197832.1"/>
    <property type="molecule type" value="Genomic_DNA"/>
</dbReference>
<proteinExistence type="predicted"/>
<protein>
    <submittedName>
        <fullName evidence="1">Uncharacterized protein</fullName>
    </submittedName>
</protein>
<dbReference type="Proteomes" id="UP001064489">
    <property type="component" value="Chromosome 13"/>
</dbReference>
<evidence type="ECO:0000313" key="2">
    <source>
        <dbReference type="Proteomes" id="UP001064489"/>
    </source>
</evidence>
<gene>
    <name evidence="1" type="ORF">LWI28_005303</name>
</gene>
<sequence length="136" mass="15178">MNEICTRSACGAGGGADLLLLVLRHSCRVPPVPIRASQSLPLVLITVLFVEILTAGDQYPVIGGRFRRRFHFEACWADRDNCQALISKSWILSDREEAMGRVVGAISNCGQQPSIWNARNWTALRSDIKRVQDELR</sequence>
<accession>A0AAD5JNB1</accession>
<evidence type="ECO:0000313" key="1">
    <source>
        <dbReference type="EMBL" id="KAI9197832.1"/>
    </source>
</evidence>
<dbReference type="AlphaFoldDB" id="A0AAD5JNB1"/>
<organism evidence="1 2">
    <name type="scientific">Acer negundo</name>
    <name type="common">Box elder</name>
    <dbReference type="NCBI Taxonomy" id="4023"/>
    <lineage>
        <taxon>Eukaryota</taxon>
        <taxon>Viridiplantae</taxon>
        <taxon>Streptophyta</taxon>
        <taxon>Embryophyta</taxon>
        <taxon>Tracheophyta</taxon>
        <taxon>Spermatophyta</taxon>
        <taxon>Magnoliopsida</taxon>
        <taxon>eudicotyledons</taxon>
        <taxon>Gunneridae</taxon>
        <taxon>Pentapetalae</taxon>
        <taxon>rosids</taxon>
        <taxon>malvids</taxon>
        <taxon>Sapindales</taxon>
        <taxon>Sapindaceae</taxon>
        <taxon>Hippocastanoideae</taxon>
        <taxon>Acereae</taxon>
        <taxon>Acer</taxon>
    </lineage>
</organism>
<keyword evidence="2" id="KW-1185">Reference proteome</keyword>
<comment type="caution">
    <text evidence="1">The sequence shown here is derived from an EMBL/GenBank/DDBJ whole genome shotgun (WGS) entry which is preliminary data.</text>
</comment>
<name>A0AAD5JNB1_ACENE</name>